<dbReference type="Gene3D" id="3.40.50.1820">
    <property type="entry name" value="alpha/beta hydrolase"/>
    <property type="match status" value="1"/>
</dbReference>
<dbReference type="PANTHER" id="PTHR43798">
    <property type="entry name" value="MONOACYLGLYCEROL LIPASE"/>
    <property type="match status" value="1"/>
</dbReference>
<dbReference type="InterPro" id="IPR000073">
    <property type="entry name" value="AB_hydrolase_1"/>
</dbReference>
<accession>A0ABN1UGU4</accession>
<evidence type="ECO:0000313" key="3">
    <source>
        <dbReference type="Proteomes" id="UP001501371"/>
    </source>
</evidence>
<evidence type="ECO:0000259" key="1">
    <source>
        <dbReference type="Pfam" id="PF00561"/>
    </source>
</evidence>
<dbReference type="Pfam" id="PF00561">
    <property type="entry name" value="Abhydrolase_1"/>
    <property type="match status" value="1"/>
</dbReference>
<reference evidence="2 3" key="1">
    <citation type="journal article" date="2019" name="Int. J. Syst. Evol. Microbiol.">
        <title>The Global Catalogue of Microorganisms (GCM) 10K type strain sequencing project: providing services to taxonomists for standard genome sequencing and annotation.</title>
        <authorList>
            <consortium name="The Broad Institute Genomics Platform"/>
            <consortium name="The Broad Institute Genome Sequencing Center for Infectious Disease"/>
            <person name="Wu L."/>
            <person name="Ma J."/>
        </authorList>
    </citation>
    <scope>NUCLEOTIDE SEQUENCE [LARGE SCALE GENOMIC DNA]</scope>
    <source>
        <strain evidence="2 3">JCM 12696</strain>
    </source>
</reference>
<dbReference type="SUPFAM" id="SSF53474">
    <property type="entry name" value="alpha/beta-Hydrolases"/>
    <property type="match status" value="1"/>
</dbReference>
<name>A0ABN1UGU4_9ACTN</name>
<organism evidence="2 3">
    <name type="scientific">Streptomyces hebeiensis</name>
    <dbReference type="NCBI Taxonomy" id="229486"/>
    <lineage>
        <taxon>Bacteria</taxon>
        <taxon>Bacillati</taxon>
        <taxon>Actinomycetota</taxon>
        <taxon>Actinomycetes</taxon>
        <taxon>Kitasatosporales</taxon>
        <taxon>Streptomycetaceae</taxon>
        <taxon>Streptomyces</taxon>
    </lineage>
</organism>
<dbReference type="GO" id="GO:0016787">
    <property type="term" value="F:hydrolase activity"/>
    <property type="evidence" value="ECO:0007669"/>
    <property type="project" value="UniProtKB-KW"/>
</dbReference>
<evidence type="ECO:0000313" key="2">
    <source>
        <dbReference type="EMBL" id="GAA1149832.1"/>
    </source>
</evidence>
<keyword evidence="2" id="KW-0378">Hydrolase</keyword>
<dbReference type="Proteomes" id="UP001501371">
    <property type="component" value="Unassembled WGS sequence"/>
</dbReference>
<dbReference type="EMBL" id="BAAAKV010000001">
    <property type="protein sequence ID" value="GAA1149832.1"/>
    <property type="molecule type" value="Genomic_DNA"/>
</dbReference>
<dbReference type="InterPro" id="IPR029058">
    <property type="entry name" value="AB_hydrolase_fold"/>
</dbReference>
<protein>
    <submittedName>
        <fullName evidence="2">Alpha/beta fold hydrolase</fullName>
    </submittedName>
</protein>
<proteinExistence type="predicted"/>
<comment type="caution">
    <text evidence="2">The sequence shown here is derived from an EMBL/GenBank/DDBJ whole genome shotgun (WGS) entry which is preliminary data.</text>
</comment>
<dbReference type="RefSeq" id="WP_344268807.1">
    <property type="nucleotide sequence ID" value="NZ_BAAAKV010000001.1"/>
</dbReference>
<dbReference type="InterPro" id="IPR050266">
    <property type="entry name" value="AB_hydrolase_sf"/>
</dbReference>
<sequence length="318" mass="33173">MTTVRNSFRDAYDAVLQEWPGPVAATELSTPYGLTRVNSTGPADAPPLVLLPGGRATSTVWGACAAGLGRNHRVHAVDLMGDPGLSAPAGGRRMRSVADLVAWLDAVLDGLDRSTGPAGPVELAGHSYGAWIAAHYAVHAPRRLRQLVLLDPTQVFAGFRPGYVLRALPMLARPTPRRIRTFLTWESGGAFEGAAPEGAVHEGAVHRGGVREDGGLDVAWLRLQEASAGFPAVRPVTGPRPDTARLDGTGVPVLALFAGRARCHDAVRVARAAAAALPGALVDVVPGASHHTLPLTAADEITRLMTSRPGSRPADGPS</sequence>
<keyword evidence="3" id="KW-1185">Reference proteome</keyword>
<gene>
    <name evidence="2" type="ORF">GCM10009654_01350</name>
</gene>
<feature type="domain" description="AB hydrolase-1" evidence="1">
    <location>
        <begin position="46"/>
        <end position="152"/>
    </location>
</feature>
<dbReference type="PANTHER" id="PTHR43798:SF33">
    <property type="entry name" value="HYDROLASE, PUTATIVE (AFU_ORTHOLOGUE AFUA_2G14860)-RELATED"/>
    <property type="match status" value="1"/>
</dbReference>